<protein>
    <submittedName>
        <fullName evidence="1">Uncharacterized protein</fullName>
    </submittedName>
</protein>
<dbReference type="OrthoDB" id="4664297at2759"/>
<dbReference type="SUPFAM" id="SSF51197">
    <property type="entry name" value="Clavaminate synthase-like"/>
    <property type="match status" value="1"/>
</dbReference>
<evidence type="ECO:0000313" key="1">
    <source>
        <dbReference type="EMBL" id="CAG8242126.1"/>
    </source>
</evidence>
<reference evidence="1" key="1">
    <citation type="submission" date="2021-07" db="EMBL/GenBank/DDBJ databases">
        <authorList>
            <person name="Branca A.L. A."/>
        </authorList>
    </citation>
    <scope>NUCLEOTIDE SEQUENCE</scope>
</reference>
<dbReference type="Proteomes" id="UP001152646">
    <property type="component" value="Unassembled WGS sequence"/>
</dbReference>
<proteinExistence type="predicted"/>
<dbReference type="Gene3D" id="2.60.120.620">
    <property type="entry name" value="q2cbj1_9rhob like domain"/>
    <property type="match status" value="1"/>
</dbReference>
<gene>
    <name evidence="1" type="ORF">PSALAMII_LOCUS572</name>
</gene>
<accession>A0A9W4I8S8</accession>
<name>A0A9W4I8S8_9EURO</name>
<comment type="caution">
    <text evidence="1">The sequence shown here is derived from an EMBL/GenBank/DDBJ whole genome shotgun (WGS) entry which is preliminary data.</text>
</comment>
<dbReference type="EMBL" id="CAJVPA010000022">
    <property type="protein sequence ID" value="CAG8242126.1"/>
    <property type="molecule type" value="Genomic_DNA"/>
</dbReference>
<organism evidence="1 2">
    <name type="scientific">Penicillium salamii</name>
    <dbReference type="NCBI Taxonomy" id="1612424"/>
    <lineage>
        <taxon>Eukaryota</taxon>
        <taxon>Fungi</taxon>
        <taxon>Dikarya</taxon>
        <taxon>Ascomycota</taxon>
        <taxon>Pezizomycotina</taxon>
        <taxon>Eurotiomycetes</taxon>
        <taxon>Eurotiomycetidae</taxon>
        <taxon>Eurotiales</taxon>
        <taxon>Aspergillaceae</taxon>
        <taxon>Penicillium</taxon>
    </lineage>
</organism>
<dbReference type="AlphaFoldDB" id="A0A9W4I8S8"/>
<sequence length="314" mass="35263">MFPFHSAGSEIQHQMEPQPSPVLSEEQIGHFMRHGFVRVPQCFSQQQADRWAGGVWERLGFSPTDKSTWTEEITHMDETKIMPIKAFAPKAWAAMCQLLGGEDRVAPESATWNDAFIVNLGSPETEGTWPSPADLPGWHVDGDFFIHFLDSPEQALLVVPLFTSIQERAGGTMVCSDATKAIAQHLYDHPEGVSPYMLPRGQKPDGNPIDTPFYSDIVQNCSEFHEMTGDVGDVILMHPLTCHSVAVNSLRHPRVITNPPASLKLPFNFDRDDSGQYSIVEKTTLELLGKDRLRGWKIQGRREFVVPEWAKQTR</sequence>
<evidence type="ECO:0000313" key="2">
    <source>
        <dbReference type="Proteomes" id="UP001152646"/>
    </source>
</evidence>